<dbReference type="EMBL" id="CP036268">
    <property type="protein sequence ID" value="QDT38262.1"/>
    <property type="molecule type" value="Genomic_DNA"/>
</dbReference>
<keyword evidence="3" id="KW-1185">Reference proteome</keyword>
<evidence type="ECO:0000313" key="2">
    <source>
        <dbReference type="EMBL" id="QDT38262.1"/>
    </source>
</evidence>
<dbReference type="RefSeq" id="WP_145364365.1">
    <property type="nucleotide sequence ID" value="NZ_CP036268.1"/>
</dbReference>
<protein>
    <recommendedName>
        <fullName evidence="1">3-keto-alpha-glucoside-1,2-lyase/3-keto-2-hydroxy-glucal hydratase domain-containing protein</fullName>
    </recommendedName>
</protein>
<feature type="domain" description="3-keto-alpha-glucoside-1,2-lyase/3-keto-2-hydroxy-glucal hydratase" evidence="1">
    <location>
        <begin position="56"/>
        <end position="242"/>
    </location>
</feature>
<gene>
    <name evidence="2" type="ORF">Pan189_26520</name>
</gene>
<dbReference type="KEGG" id="svp:Pan189_26520"/>
<organism evidence="2 3">
    <name type="scientific">Stratiformator vulcanicus</name>
    <dbReference type="NCBI Taxonomy" id="2527980"/>
    <lineage>
        <taxon>Bacteria</taxon>
        <taxon>Pseudomonadati</taxon>
        <taxon>Planctomycetota</taxon>
        <taxon>Planctomycetia</taxon>
        <taxon>Planctomycetales</taxon>
        <taxon>Planctomycetaceae</taxon>
        <taxon>Stratiformator</taxon>
    </lineage>
</organism>
<dbReference type="AlphaFoldDB" id="A0A517R305"/>
<evidence type="ECO:0000259" key="1">
    <source>
        <dbReference type="Pfam" id="PF06439"/>
    </source>
</evidence>
<proteinExistence type="predicted"/>
<name>A0A517R305_9PLAN</name>
<evidence type="ECO:0000313" key="3">
    <source>
        <dbReference type="Proteomes" id="UP000317318"/>
    </source>
</evidence>
<dbReference type="GO" id="GO:0016787">
    <property type="term" value="F:hydrolase activity"/>
    <property type="evidence" value="ECO:0007669"/>
    <property type="project" value="InterPro"/>
</dbReference>
<reference evidence="2 3" key="1">
    <citation type="submission" date="2019-02" db="EMBL/GenBank/DDBJ databases">
        <title>Deep-cultivation of Planctomycetes and their phenomic and genomic characterization uncovers novel biology.</title>
        <authorList>
            <person name="Wiegand S."/>
            <person name="Jogler M."/>
            <person name="Boedeker C."/>
            <person name="Pinto D."/>
            <person name="Vollmers J."/>
            <person name="Rivas-Marin E."/>
            <person name="Kohn T."/>
            <person name="Peeters S.H."/>
            <person name="Heuer A."/>
            <person name="Rast P."/>
            <person name="Oberbeckmann S."/>
            <person name="Bunk B."/>
            <person name="Jeske O."/>
            <person name="Meyerdierks A."/>
            <person name="Storesund J.E."/>
            <person name="Kallscheuer N."/>
            <person name="Luecker S."/>
            <person name="Lage O.M."/>
            <person name="Pohl T."/>
            <person name="Merkel B.J."/>
            <person name="Hornburger P."/>
            <person name="Mueller R.-W."/>
            <person name="Bruemmer F."/>
            <person name="Labrenz M."/>
            <person name="Spormann A.M."/>
            <person name="Op den Camp H."/>
            <person name="Overmann J."/>
            <person name="Amann R."/>
            <person name="Jetten M.S.M."/>
            <person name="Mascher T."/>
            <person name="Medema M.H."/>
            <person name="Devos D.P."/>
            <person name="Kaster A.-K."/>
            <person name="Ovreas L."/>
            <person name="Rohde M."/>
            <person name="Galperin M.Y."/>
            <person name="Jogler C."/>
        </authorList>
    </citation>
    <scope>NUCLEOTIDE SEQUENCE [LARGE SCALE GENOMIC DNA]</scope>
    <source>
        <strain evidence="2 3">Pan189</strain>
    </source>
</reference>
<dbReference type="Pfam" id="PF06439">
    <property type="entry name" value="3keto-disac_hyd"/>
    <property type="match status" value="1"/>
</dbReference>
<dbReference type="Gene3D" id="2.60.120.560">
    <property type="entry name" value="Exo-inulinase, domain 1"/>
    <property type="match status" value="1"/>
</dbReference>
<accession>A0A517R305</accession>
<dbReference type="InterPro" id="IPR010496">
    <property type="entry name" value="AL/BT2_dom"/>
</dbReference>
<dbReference type="Proteomes" id="UP000317318">
    <property type="component" value="Chromosome"/>
</dbReference>
<sequence length="256" mass="28438">MPSPHVLRRLFPLVAVCCALVPLCGAFLASEYKSGIKWEEPKVVDPGPTDAPPADAVVLFDGTDLSQWEGGEQWTIEDNYAITAGGGITTKEGFGDCQLHIEWAAPAKVEGKGQGRGNSGVFLMGRYEVQVLDSYENETYFDGQAGSLYKQWPPQVNASRKPGEWQEYDIIFEAPRFDKHGALLRPAYATVLHNGVVVQNHAELLGDTAWHRPPSYKAHPSRLPISLQFHGDEVRFRNIWIRELSPAVPEYPPVEL</sequence>
<dbReference type="OrthoDB" id="176168at2"/>